<comment type="caution">
    <text evidence="1">The sequence shown here is derived from an EMBL/GenBank/DDBJ whole genome shotgun (WGS) entry which is preliminary data.</text>
</comment>
<dbReference type="Proteomes" id="UP001524473">
    <property type="component" value="Unassembled WGS sequence"/>
</dbReference>
<evidence type="ECO:0000313" key="2">
    <source>
        <dbReference type="Proteomes" id="UP001524473"/>
    </source>
</evidence>
<name>A0ABT1S2M0_9FIRM</name>
<keyword evidence="2" id="KW-1185">Reference proteome</keyword>
<accession>A0ABT1S2M0</accession>
<proteinExistence type="predicted"/>
<evidence type="ECO:0000313" key="1">
    <source>
        <dbReference type="EMBL" id="MCQ4841191.1"/>
    </source>
</evidence>
<dbReference type="EMBL" id="JANFZH010000040">
    <property type="protein sequence ID" value="MCQ4841191.1"/>
    <property type="molecule type" value="Genomic_DNA"/>
</dbReference>
<gene>
    <name evidence="1" type="ORF">NE695_14845</name>
</gene>
<evidence type="ECO:0008006" key="3">
    <source>
        <dbReference type="Google" id="ProtNLM"/>
    </source>
</evidence>
<dbReference type="RefSeq" id="WP_256192267.1">
    <property type="nucleotide sequence ID" value="NZ_CAJKKG010000061.1"/>
</dbReference>
<reference evidence="1 2" key="1">
    <citation type="submission" date="2022-06" db="EMBL/GenBank/DDBJ databases">
        <title>Isolation of gut microbiota from human fecal samples.</title>
        <authorList>
            <person name="Pamer E.G."/>
            <person name="Barat B."/>
            <person name="Waligurski E."/>
            <person name="Medina S."/>
            <person name="Paddock L."/>
            <person name="Mostad J."/>
        </authorList>
    </citation>
    <scope>NUCLEOTIDE SEQUENCE [LARGE SCALE GENOMIC DNA]</scope>
    <source>
        <strain evidence="1 2">DFI.9.73</strain>
    </source>
</reference>
<organism evidence="1 2">
    <name type="scientific">Neglectibacter timonensis</name>
    <dbReference type="NCBI Taxonomy" id="1776382"/>
    <lineage>
        <taxon>Bacteria</taxon>
        <taxon>Bacillati</taxon>
        <taxon>Bacillota</taxon>
        <taxon>Clostridia</taxon>
        <taxon>Eubacteriales</taxon>
        <taxon>Oscillospiraceae</taxon>
        <taxon>Neglectibacter</taxon>
    </lineage>
</organism>
<protein>
    <recommendedName>
        <fullName evidence="3">Restriction endonuclease NotI</fullName>
    </recommendedName>
</protein>
<sequence>MPKIYELLGYPINDNSPEIMESRRRAFCPFISDTCDGGGNRYMADIDLREHPELGECFPGMTRVPSGVCSIQISDGTSPWIICPRRLLYMGHKADEAIIKGETQTKLLEKCDYPKGTLVGIWAEAKVKYTNEEDDTDTSAFDYTFDYVMMPLGRASKAEALEATGLKWSVLQKNLRHSGHTFALRNGETYIEDFPIGSPVIIEVMTSSTSGGNKNKRSCIPQAFEDCMLGKHHLAPGINYRQVWARMASQLIVKSQAAMAWNGKTIWVLQDLLADYISASTALDLKKFISGHTDEVNILAFSYGNNYKQPENSKTVSLSDSTLYAGPIRANNGEDVHPCFQDIVLASICPPKNVLITALTKKRLANRLTV</sequence>